<feature type="region of interest" description="Disordered" evidence="1">
    <location>
        <begin position="99"/>
        <end position="125"/>
    </location>
</feature>
<feature type="region of interest" description="Disordered" evidence="1">
    <location>
        <begin position="138"/>
        <end position="214"/>
    </location>
</feature>
<feature type="region of interest" description="Disordered" evidence="1">
    <location>
        <begin position="339"/>
        <end position="393"/>
    </location>
</feature>
<dbReference type="EMBL" id="JANPWB010000013">
    <property type="protein sequence ID" value="KAJ1107495.1"/>
    <property type="molecule type" value="Genomic_DNA"/>
</dbReference>
<evidence type="ECO:0000313" key="2">
    <source>
        <dbReference type="EMBL" id="KAJ1107495.1"/>
    </source>
</evidence>
<feature type="compositionally biased region" description="Basic and acidic residues" evidence="1">
    <location>
        <begin position="373"/>
        <end position="391"/>
    </location>
</feature>
<proteinExistence type="predicted"/>
<feature type="compositionally biased region" description="Basic and acidic residues" evidence="1">
    <location>
        <begin position="281"/>
        <end position="298"/>
    </location>
</feature>
<dbReference type="AlphaFoldDB" id="A0AAV7N4A9"/>
<comment type="caution">
    <text evidence="2">The sequence shown here is derived from an EMBL/GenBank/DDBJ whole genome shotgun (WGS) entry which is preliminary data.</text>
</comment>
<dbReference type="Proteomes" id="UP001066276">
    <property type="component" value="Chromosome 9"/>
</dbReference>
<evidence type="ECO:0000313" key="3">
    <source>
        <dbReference type="Proteomes" id="UP001066276"/>
    </source>
</evidence>
<gene>
    <name evidence="2" type="ORF">NDU88_004885</name>
</gene>
<name>A0AAV7N4A9_PLEWA</name>
<protein>
    <submittedName>
        <fullName evidence="2">Uncharacterized protein</fullName>
    </submittedName>
</protein>
<dbReference type="PANTHER" id="PTHR35558:SF1">
    <property type="entry name" value="ENDONUCLEASE_EXONUCLEASE_PHOSPHATASE DOMAIN-CONTAINING PROTEIN"/>
    <property type="match status" value="1"/>
</dbReference>
<reference evidence="2" key="1">
    <citation type="journal article" date="2022" name="bioRxiv">
        <title>Sequencing and chromosome-scale assembly of the giantPleurodeles waltlgenome.</title>
        <authorList>
            <person name="Brown T."/>
            <person name="Elewa A."/>
            <person name="Iarovenko S."/>
            <person name="Subramanian E."/>
            <person name="Araus A.J."/>
            <person name="Petzold A."/>
            <person name="Susuki M."/>
            <person name="Suzuki K.-i.T."/>
            <person name="Hayashi T."/>
            <person name="Toyoda A."/>
            <person name="Oliveira C."/>
            <person name="Osipova E."/>
            <person name="Leigh N.D."/>
            <person name="Simon A."/>
            <person name="Yun M.H."/>
        </authorList>
    </citation>
    <scope>NUCLEOTIDE SEQUENCE</scope>
    <source>
        <strain evidence="2">20211129_DDA</strain>
        <tissue evidence="2">Liver</tissue>
    </source>
</reference>
<dbReference type="PANTHER" id="PTHR35558">
    <property type="entry name" value="SGNH_HYDRO DOMAIN-CONTAINING PROTEIN"/>
    <property type="match status" value="1"/>
</dbReference>
<feature type="compositionally biased region" description="Basic and acidic residues" evidence="1">
    <location>
        <begin position="350"/>
        <end position="361"/>
    </location>
</feature>
<accession>A0AAV7N4A9</accession>
<organism evidence="2 3">
    <name type="scientific">Pleurodeles waltl</name>
    <name type="common">Iberian ribbed newt</name>
    <dbReference type="NCBI Taxonomy" id="8319"/>
    <lineage>
        <taxon>Eukaryota</taxon>
        <taxon>Metazoa</taxon>
        <taxon>Chordata</taxon>
        <taxon>Craniata</taxon>
        <taxon>Vertebrata</taxon>
        <taxon>Euteleostomi</taxon>
        <taxon>Amphibia</taxon>
        <taxon>Batrachia</taxon>
        <taxon>Caudata</taxon>
        <taxon>Salamandroidea</taxon>
        <taxon>Salamandridae</taxon>
        <taxon>Pleurodelinae</taxon>
        <taxon>Pleurodeles</taxon>
    </lineage>
</organism>
<keyword evidence="3" id="KW-1185">Reference proteome</keyword>
<evidence type="ECO:0000256" key="1">
    <source>
        <dbReference type="SAM" id="MobiDB-lite"/>
    </source>
</evidence>
<feature type="region of interest" description="Disordered" evidence="1">
    <location>
        <begin position="262"/>
        <end position="324"/>
    </location>
</feature>
<feature type="region of interest" description="Disordered" evidence="1">
    <location>
        <begin position="1"/>
        <end position="62"/>
    </location>
</feature>
<sequence length="583" mass="63794">MPMDLSLPKGGANNNTKKKGKGPRLTGGLGKGRAGKGQSQETRGPAGESTPPGPWPGRLDMDEAWDLEARIKEQRRIVAETEDRWAQLCLERDMSVPHGRQLKRPADSVGSTGTIPQDAGKGSWVWVPSDRGQETGMDSGLGSAMGTSGACGQTGRGRSMPRQEVGRKKAMPTGRNTAPARWSEALEGSSAAFSTPQDRGQYRGGGRHEGHEDNPANYMMMSGNVSKQMDVCEDDVLELDYEEELEEWEEGEIRETEILSLRGRGGGRRSGATPLSASIFQERDYGSGPQERRQEQARGRGARKVSRPVATQGRGKGQWWSVWGDGGKGADAPIYKSVGVGDGSILDPVPAKDKQGGEKSTETQARATTEGEGGDKATGEKSGAEAKEGGEHKKRLPYMGLAMPLGSHVAEKTKARIWRHEYVDVFKLLHRDIQAKEGSKEEEWELARRPRVPINMDNWTSAFLIFASFYCEKYPDRAIALFKYMDIIRKAQMHFGGFAWLSYDEEFRARVSINPDKPWGDVDPELWMQWMASSQSTASTHTASGLPVIYKPFQARPAPGGAGVGQKTTPSTTGACWNFNKGF</sequence>